<feature type="compositionally biased region" description="Basic and acidic residues" evidence="1">
    <location>
        <begin position="15"/>
        <end position="34"/>
    </location>
</feature>
<gene>
    <name evidence="2" type="ORF">METSCH_C07450</name>
</gene>
<feature type="compositionally biased region" description="Polar residues" evidence="1">
    <location>
        <begin position="463"/>
        <end position="473"/>
    </location>
</feature>
<feature type="compositionally biased region" description="Basic and acidic residues" evidence="1">
    <location>
        <begin position="1066"/>
        <end position="1083"/>
    </location>
</feature>
<feature type="compositionally biased region" description="Basic and acidic residues" evidence="1">
    <location>
        <begin position="1241"/>
        <end position="1250"/>
    </location>
</feature>
<feature type="compositionally biased region" description="Polar residues" evidence="1">
    <location>
        <begin position="552"/>
        <end position="572"/>
    </location>
</feature>
<feature type="region of interest" description="Disordered" evidence="1">
    <location>
        <begin position="496"/>
        <end position="531"/>
    </location>
</feature>
<evidence type="ECO:0000256" key="1">
    <source>
        <dbReference type="SAM" id="MobiDB-lite"/>
    </source>
</evidence>
<dbReference type="STRING" id="2163413.A0A4P6XSG2"/>
<feature type="compositionally biased region" description="Basic and acidic residues" evidence="1">
    <location>
        <begin position="1354"/>
        <end position="1399"/>
    </location>
</feature>
<feature type="region of interest" description="Disordered" evidence="1">
    <location>
        <begin position="1618"/>
        <end position="1690"/>
    </location>
</feature>
<feature type="region of interest" description="Disordered" evidence="1">
    <location>
        <begin position="271"/>
        <end position="473"/>
    </location>
</feature>
<feature type="compositionally biased region" description="Basic and acidic residues" evidence="1">
    <location>
        <begin position="1464"/>
        <end position="1477"/>
    </location>
</feature>
<keyword evidence="3" id="KW-1185">Reference proteome</keyword>
<feature type="compositionally biased region" description="Basic and acidic residues" evidence="1">
    <location>
        <begin position="172"/>
        <end position="192"/>
    </location>
</feature>
<feature type="compositionally biased region" description="Basic and acidic residues" evidence="1">
    <location>
        <begin position="861"/>
        <end position="878"/>
    </location>
</feature>
<feature type="compositionally biased region" description="Low complexity" evidence="1">
    <location>
        <begin position="119"/>
        <end position="132"/>
    </location>
</feature>
<feature type="compositionally biased region" description="Polar residues" evidence="1">
    <location>
        <begin position="496"/>
        <end position="507"/>
    </location>
</feature>
<proteinExistence type="predicted"/>
<feature type="compositionally biased region" description="Low complexity" evidence="1">
    <location>
        <begin position="944"/>
        <end position="957"/>
    </location>
</feature>
<protein>
    <submittedName>
        <fullName evidence="2">Uncharacterized protein</fullName>
    </submittedName>
</protein>
<feature type="compositionally biased region" description="Basic and acidic residues" evidence="1">
    <location>
        <begin position="995"/>
        <end position="1019"/>
    </location>
</feature>
<feature type="compositionally biased region" description="Basic and acidic residues" evidence="1">
    <location>
        <begin position="1643"/>
        <end position="1657"/>
    </location>
</feature>
<feature type="compositionally biased region" description="Basic and acidic residues" evidence="1">
    <location>
        <begin position="364"/>
        <end position="385"/>
    </location>
</feature>
<feature type="compositionally biased region" description="Polar residues" evidence="1">
    <location>
        <begin position="741"/>
        <end position="759"/>
    </location>
</feature>
<feature type="compositionally biased region" description="Gly residues" evidence="1">
    <location>
        <begin position="399"/>
        <end position="409"/>
    </location>
</feature>
<feature type="compositionally biased region" description="Basic and acidic residues" evidence="1">
    <location>
        <begin position="1034"/>
        <end position="1047"/>
    </location>
</feature>
<feature type="compositionally biased region" description="Low complexity" evidence="1">
    <location>
        <begin position="87"/>
        <end position="99"/>
    </location>
</feature>
<feature type="compositionally biased region" description="Basic and acidic residues" evidence="1">
    <location>
        <begin position="914"/>
        <end position="940"/>
    </location>
</feature>
<feature type="compositionally biased region" description="Basic and acidic residues" evidence="1">
    <location>
        <begin position="765"/>
        <end position="778"/>
    </location>
</feature>
<feature type="compositionally biased region" description="Basic and acidic residues" evidence="1">
    <location>
        <begin position="965"/>
        <end position="986"/>
    </location>
</feature>
<feature type="region of interest" description="Disordered" evidence="1">
    <location>
        <begin position="837"/>
        <end position="1308"/>
    </location>
</feature>
<feature type="compositionally biased region" description="Low complexity" evidence="1">
    <location>
        <begin position="223"/>
        <end position="246"/>
    </location>
</feature>
<feature type="compositionally biased region" description="Polar residues" evidence="1">
    <location>
        <begin position="1050"/>
        <end position="1065"/>
    </location>
</feature>
<feature type="region of interest" description="Disordered" evidence="1">
    <location>
        <begin position="1321"/>
        <end position="1537"/>
    </location>
</feature>
<feature type="compositionally biased region" description="Basic and acidic residues" evidence="1">
    <location>
        <begin position="313"/>
        <end position="326"/>
    </location>
</feature>
<feature type="compositionally biased region" description="Low complexity" evidence="1">
    <location>
        <begin position="715"/>
        <end position="726"/>
    </location>
</feature>
<dbReference type="Proteomes" id="UP000292447">
    <property type="component" value="Chromosome III"/>
</dbReference>
<name>A0A4P6XSG2_9ASCO</name>
<feature type="compositionally biased region" description="Basic and acidic residues" evidence="1">
    <location>
        <begin position="1142"/>
        <end position="1151"/>
    </location>
</feature>
<evidence type="ECO:0000313" key="3">
    <source>
        <dbReference type="Proteomes" id="UP000292447"/>
    </source>
</evidence>
<feature type="region of interest" description="Disordered" evidence="1">
    <location>
        <begin position="713"/>
        <end position="806"/>
    </location>
</feature>
<accession>A0A4P6XSG2</accession>
<sequence length="1690" mass="175340">MSQGSNIIGKLFKKEKKEEKILHDLERAGEKRGQYETGKAASSTSKDASTIASNEEVYHGNTAAGPSGVTPSGVKSDTRKGQGEVIGASGAAGTVAGASAKHHGIEGQTAYGASHGHQSRGSDSSSKYSASSKGHVVSHPPPVNRQPLDQTYGGDYADGKNPTELSTYSATNEKDKALVDNDRPRYDNDAKPAKGQGQFYDPKDTQGRLYKTEGASGESNQESGHAPIGAAAAAASSALAGGVAKGEYGDDTEATHAQLLHKDLKTKPAVYASEEAARKHDEEVETEAYNAGRNKGLKEAKLGHGQSQTNHGGHKESLDPKSEHSKNKSAFNEGGLAGATAEAKHGHSQTPSKSAAKTSSGSDAGKDTHKRDVESKEIYGKDTHGQDSGFGVNQKPLGAGVGAGVGTGAAAGAAVGAHKHHESHQKQKTLDPSIDHPALTGQVDTHLTGPVAVAAEQKARSGETASAKTTGYDQQIKRLDQSIAETQREIDALGGATNSAAGTSHSAPSAGHSVNPVQSTGHHEHGSIKGNAAHTSSDIETAAYNAGHAKGFTSNKLTGNQSKSAGETSESSDPGLFGGVAGAASAVGALAASAVGLGHEDHKDNSHGQHKAVGSTAYTDSVTQDDGTLNPDLENSLYNAGYTKGQAEHGLGSAHHRKETTNSQNELEAGYLDSAKAAIASAGVAAASAFGYEGYNTYYNDEQHSKDVEKKLDYADSSAPSRSAASQIEKPALEKHDDAQSKPSTTGSTAQHPGATATSGVAALAKDKDSERLPESRKGTKLTSREPTTPRDTEKSGSGSGIGSAVSGAVAGAASAVGLTKGSAEHHKVDSLVEEAAADYDDVRKEPRHKTKGGVLEETETTTKKTDLPEDPSQKESSEAETSGVDNTKLEEDIAAYNKKHGFTHGKSLVEVAEEAHPEIKQAPAHRDDDEDTPRQRTDLSKPASGAATGIAATVAGQKLAQSDHSTHQDKSARGIDSRDNKKSELVGDAVTGKSKGESKEIEAAAFKAGKDEGRSSHDHHSRPHQVANAATGKTREESKEIEEAATRGKSVNTSPAHGSYSQSHHSADVASEKPKHEGRAVEGDAFAAGANQAVSHHGRDSHSEPVTNAAVGKSRQESTEIESAAHPRSGAFPVTNAAAGKSRDESKEIEEAAFAAKLGSAHAGTTNTHPWKDAAAGKSRKESAEIENAAHLQGRGESKSHPVTDAAVGKPRQESREIENAAYAAGHKPHTSSTQTGAGLEKELYDAGFKHGSSSHGHPSSHGSGADEARPIVEVIGISDRDEAQKVAQQTTRELMAKGEDLSGSKIVIDANKKEVYKQAQTGVPESNKAHLKSTTGAGAAAAAGAGISRSAGHGDGETSRKTQPDASFHDSQREVDGSKNHRDHEKVKDKLEHEAEKGNLGNVSAEGPEHQTHSSKPAGSGAIFSEHGEGYGRNSSTTQPDASFFDPAKEVDGGANHRAHEKVKSTLEREAEKGHLGNISSDSGSHGSGSHGPSTYGAGGIQRPDASLSPRAGLANPDSTEARKHSYSHRNELPGKEVTYTEVTILGEPDTQRAQLLANEAVGSLKGRRDIIGVKELHVDAYTGAICDQEGRFVAQLSQRRLSQADIGVKRKSSGGLVHLSSESSGHGTSGAGTKTYPVADHQRGIDHNSAHGDKQNAGQGPFSGKYDISSAQTSAKTDGGRMPGAFA</sequence>
<feature type="compositionally biased region" description="Polar residues" evidence="1">
    <location>
        <begin position="348"/>
        <end position="362"/>
    </location>
</feature>
<organism evidence="2 3">
    <name type="scientific">Metschnikowia aff. pulcherrima</name>
    <dbReference type="NCBI Taxonomy" id="2163413"/>
    <lineage>
        <taxon>Eukaryota</taxon>
        <taxon>Fungi</taxon>
        <taxon>Dikarya</taxon>
        <taxon>Ascomycota</taxon>
        <taxon>Saccharomycotina</taxon>
        <taxon>Pichiomycetes</taxon>
        <taxon>Metschnikowiaceae</taxon>
        <taxon>Metschnikowia</taxon>
    </lineage>
</organism>
<feature type="compositionally biased region" description="Low complexity" evidence="1">
    <location>
        <begin position="1338"/>
        <end position="1348"/>
    </location>
</feature>
<reference evidence="3" key="1">
    <citation type="submission" date="2019-03" db="EMBL/GenBank/DDBJ databases">
        <title>Snf2 controls pulcherriminic acid biosynthesis and connects pigmentation and antifungal activity of the yeast Metschnikowia pulcherrima.</title>
        <authorList>
            <person name="Gore-Lloyd D."/>
            <person name="Sumann I."/>
            <person name="Brachmann A.O."/>
            <person name="Schneeberger K."/>
            <person name="Ortiz-Merino R.A."/>
            <person name="Moreno-Beltran M."/>
            <person name="Schlaefli M."/>
            <person name="Kirner P."/>
            <person name="Santos Kron A."/>
            <person name="Wolfe K.H."/>
            <person name="Piel J."/>
            <person name="Ahrens C.H."/>
            <person name="Henk D."/>
            <person name="Freimoser F.M."/>
        </authorList>
    </citation>
    <scope>NUCLEOTIDE SEQUENCE [LARGE SCALE GENOMIC DNA]</scope>
    <source>
        <strain evidence="3">APC 1.2</strain>
    </source>
</reference>
<feature type="compositionally biased region" description="Low complexity" evidence="1">
    <location>
        <begin position="39"/>
        <end position="53"/>
    </location>
</feature>
<dbReference type="EMBL" id="CP034458">
    <property type="protein sequence ID" value="QBM88764.1"/>
    <property type="molecule type" value="Genomic_DNA"/>
</dbReference>
<evidence type="ECO:0000313" key="2">
    <source>
        <dbReference type="EMBL" id="QBM88764.1"/>
    </source>
</evidence>
<feature type="compositionally biased region" description="Basic and acidic residues" evidence="1">
    <location>
        <begin position="1522"/>
        <end position="1537"/>
    </location>
</feature>
<feature type="region of interest" description="Disordered" evidence="1">
    <location>
        <begin position="552"/>
        <end position="576"/>
    </location>
</feature>
<feature type="region of interest" description="Disordered" evidence="1">
    <location>
        <begin position="1"/>
        <end position="249"/>
    </location>
</feature>
<feature type="compositionally biased region" description="Basic and acidic residues" evidence="1">
    <location>
        <begin position="731"/>
        <end position="740"/>
    </location>
</feature>
<feature type="compositionally biased region" description="Low complexity" evidence="1">
    <location>
        <begin position="1252"/>
        <end position="1265"/>
    </location>
</feature>